<feature type="domain" description="DUF4094" evidence="1">
    <location>
        <begin position="36"/>
        <end position="90"/>
    </location>
</feature>
<comment type="caution">
    <text evidence="2">The sequence shown here is derived from an EMBL/GenBank/DDBJ whole genome shotgun (WGS) entry which is preliminary data.</text>
</comment>
<name>A0ABD3BEE1_9LAMI</name>
<sequence>MEEIKAYLIKMKEEEEMGTELTWIDIIRCIQSKRVRFRGLNLSGLDISKLKDVKSESRNVLRKVSRTHHSVKDLGRTISNLEMELVGARAVQDSLLGGSPISEDVKMPELANKRKYLMVVGINTAFNSRKRRDSVRSTWMTQEKAPYVKKAAKRKEEYERQMDAYNKKLVI</sequence>
<evidence type="ECO:0000313" key="2">
    <source>
        <dbReference type="EMBL" id="KAL3615771.1"/>
    </source>
</evidence>
<dbReference type="SUPFAM" id="SSF47095">
    <property type="entry name" value="HMG-box"/>
    <property type="match status" value="1"/>
</dbReference>
<dbReference type="EMBL" id="JAVIJP010000099">
    <property type="protein sequence ID" value="KAL3615771.1"/>
    <property type="molecule type" value="Genomic_DNA"/>
</dbReference>
<gene>
    <name evidence="2" type="ORF">CASFOL_040065</name>
</gene>
<organism evidence="2 3">
    <name type="scientific">Castilleja foliolosa</name>
    <dbReference type="NCBI Taxonomy" id="1961234"/>
    <lineage>
        <taxon>Eukaryota</taxon>
        <taxon>Viridiplantae</taxon>
        <taxon>Streptophyta</taxon>
        <taxon>Embryophyta</taxon>
        <taxon>Tracheophyta</taxon>
        <taxon>Spermatophyta</taxon>
        <taxon>Magnoliopsida</taxon>
        <taxon>eudicotyledons</taxon>
        <taxon>Gunneridae</taxon>
        <taxon>Pentapetalae</taxon>
        <taxon>asterids</taxon>
        <taxon>lamiids</taxon>
        <taxon>Lamiales</taxon>
        <taxon>Orobanchaceae</taxon>
        <taxon>Pedicularideae</taxon>
        <taxon>Castillejinae</taxon>
        <taxon>Castilleja</taxon>
    </lineage>
</organism>
<dbReference type="InterPro" id="IPR025298">
    <property type="entry name" value="DUF4094"/>
</dbReference>
<keyword evidence="3" id="KW-1185">Reference proteome</keyword>
<evidence type="ECO:0000259" key="1">
    <source>
        <dbReference type="Pfam" id="PF13334"/>
    </source>
</evidence>
<protein>
    <recommendedName>
        <fullName evidence="1">DUF4094 domain-containing protein</fullName>
    </recommendedName>
</protein>
<proteinExistence type="predicted"/>
<dbReference type="Gene3D" id="1.10.30.10">
    <property type="entry name" value="High mobility group box domain"/>
    <property type="match status" value="1"/>
</dbReference>
<dbReference type="Proteomes" id="UP001632038">
    <property type="component" value="Unassembled WGS sequence"/>
</dbReference>
<dbReference type="Pfam" id="PF13334">
    <property type="entry name" value="DUF4094"/>
    <property type="match status" value="1"/>
</dbReference>
<evidence type="ECO:0000313" key="3">
    <source>
        <dbReference type="Proteomes" id="UP001632038"/>
    </source>
</evidence>
<reference evidence="3" key="1">
    <citation type="journal article" date="2024" name="IScience">
        <title>Strigolactones Initiate the Formation of Haustorium-like Structures in Castilleja.</title>
        <authorList>
            <person name="Buerger M."/>
            <person name="Peterson D."/>
            <person name="Chory J."/>
        </authorList>
    </citation>
    <scope>NUCLEOTIDE SEQUENCE [LARGE SCALE GENOMIC DNA]</scope>
</reference>
<dbReference type="InterPro" id="IPR036910">
    <property type="entry name" value="HMG_box_dom_sf"/>
</dbReference>
<dbReference type="AlphaFoldDB" id="A0ABD3BEE1"/>
<accession>A0ABD3BEE1</accession>